<evidence type="ECO:0000256" key="2">
    <source>
        <dbReference type="ARBA" id="ARBA00022679"/>
    </source>
</evidence>
<feature type="transmembrane region" description="Helical" evidence="6">
    <location>
        <begin position="350"/>
        <end position="369"/>
    </location>
</feature>
<evidence type="ECO:0000256" key="5">
    <source>
        <dbReference type="ARBA" id="ARBA00023136"/>
    </source>
</evidence>
<evidence type="ECO:0000256" key="4">
    <source>
        <dbReference type="ARBA" id="ARBA00022989"/>
    </source>
</evidence>
<keyword evidence="3 6" id="KW-0812">Transmembrane</keyword>
<feature type="transmembrane region" description="Helical" evidence="6">
    <location>
        <begin position="6"/>
        <end position="34"/>
    </location>
</feature>
<dbReference type="Proteomes" id="UP001302494">
    <property type="component" value="Chromosome"/>
</dbReference>
<feature type="transmembrane region" description="Helical" evidence="6">
    <location>
        <begin position="438"/>
        <end position="461"/>
    </location>
</feature>
<organism evidence="7 8">
    <name type="scientific">Candidatus Nitrospira neomarina</name>
    <dbReference type="NCBI Taxonomy" id="3020899"/>
    <lineage>
        <taxon>Bacteria</taxon>
        <taxon>Pseudomonadati</taxon>
        <taxon>Nitrospirota</taxon>
        <taxon>Nitrospiria</taxon>
        <taxon>Nitrospirales</taxon>
        <taxon>Nitrospiraceae</taxon>
        <taxon>Nitrospira</taxon>
    </lineage>
</organism>
<keyword evidence="5 6" id="KW-0472">Membrane</keyword>
<dbReference type="SUPFAM" id="SSF53448">
    <property type="entry name" value="Nucleotide-diphospho-sugar transferases"/>
    <property type="match status" value="1"/>
</dbReference>
<feature type="transmembrane region" description="Helical" evidence="6">
    <location>
        <begin position="389"/>
        <end position="406"/>
    </location>
</feature>
<evidence type="ECO:0000256" key="6">
    <source>
        <dbReference type="SAM" id="Phobius"/>
    </source>
</evidence>
<dbReference type="GO" id="GO:0012505">
    <property type="term" value="C:endomembrane system"/>
    <property type="evidence" value="ECO:0007669"/>
    <property type="project" value="UniProtKB-SubCell"/>
</dbReference>
<dbReference type="EMBL" id="CP116968">
    <property type="protein sequence ID" value="WNM61079.1"/>
    <property type="molecule type" value="Genomic_DNA"/>
</dbReference>
<evidence type="ECO:0000256" key="1">
    <source>
        <dbReference type="ARBA" id="ARBA00004308"/>
    </source>
</evidence>
<keyword evidence="2 7" id="KW-0808">Transferase</keyword>
<sequence>MGGTLIVSIAATLAFFVQVVCGVFLLGLTLYYVFLIALYRQNHGLDPAPLCRFEESALPCVTIQLPIRNEGQLAVRVIRHAVALDYPSDRLEIQVLDDSDDETSTIIQREVDRLRQQQAGLDINVIRRTTREGFKAGNLKNGFPMAKGEMLAIFDADFLIPTDFLRRTVHFFTDPLVGIVQARWSYMNRGTSCFTEFQATKLDTHQMFEQAARARAGLWIHFHGSAGIIRKSAVEDAGGWNCLSEVEDVEFSIRANIKKWKLVYLDQFKVPSEVPETLTGFLVQQMRWKRGWIRVLKYYAGDIWKSDFPLAIRLDLLVRLFGSFGPALSLPFTLGALPAFLISARYGLQWFVYLEFSLLLICSLCIRLAEGHYVTGNIDSEFPVRKFRLSSLIPIGFVVNLGMMWVQTQSTLEGLGNVQSWDVTPKSHKHLVQQKVPLPGYIVGTVLMCIYATAFSVWSFWTGHFLASGFYMLTMVGAGWITMSFLLERVSSKRSLSESFLEVKPRNYKSAMHTD</sequence>
<dbReference type="AlphaFoldDB" id="A0AA96K1W5"/>
<dbReference type="PANTHER" id="PTHR32044">
    <property type="entry name" value="GLUCOMANNAN 4-BETA-MANNOSYLTRANSFERASE 9"/>
    <property type="match status" value="1"/>
</dbReference>
<comment type="subcellular location">
    <subcellularLocation>
        <location evidence="1">Endomembrane system</location>
    </subcellularLocation>
</comment>
<reference evidence="7 8" key="1">
    <citation type="submission" date="2023-01" db="EMBL/GenBank/DDBJ databases">
        <title>Cultivation and genomic characterization of new, ubiquitous marine nitrite-oxidizing bacteria from the Nitrospirales.</title>
        <authorList>
            <person name="Mueller A.J."/>
            <person name="Daebeler A."/>
            <person name="Herbold C.W."/>
            <person name="Kirkegaard R.H."/>
            <person name="Daims H."/>
        </authorList>
    </citation>
    <scope>NUCLEOTIDE SEQUENCE [LARGE SCALE GENOMIC DNA]</scope>
    <source>
        <strain evidence="7 8">DK</strain>
    </source>
</reference>
<name>A0AA96K1W5_9BACT</name>
<accession>A0AA96K1W5</accession>
<protein>
    <submittedName>
        <fullName evidence="7">Glycosyltransferase</fullName>
        <ecNumber evidence="7">2.4.-.-</ecNumber>
    </submittedName>
</protein>
<keyword evidence="8" id="KW-1185">Reference proteome</keyword>
<evidence type="ECO:0000313" key="7">
    <source>
        <dbReference type="EMBL" id="WNM61079.1"/>
    </source>
</evidence>
<gene>
    <name evidence="7" type="ORF">PQG83_15130</name>
</gene>
<dbReference type="InterPro" id="IPR029044">
    <property type="entry name" value="Nucleotide-diphossugar_trans"/>
</dbReference>
<dbReference type="KEGG" id="nneo:PQG83_15130"/>
<keyword evidence="4 6" id="KW-1133">Transmembrane helix</keyword>
<evidence type="ECO:0000313" key="8">
    <source>
        <dbReference type="Proteomes" id="UP001302494"/>
    </source>
</evidence>
<dbReference type="PANTHER" id="PTHR32044:SF80">
    <property type="entry name" value="XYLOGLUCAN GLYCOSYLTRANSFERASE 2-RELATED"/>
    <property type="match status" value="1"/>
</dbReference>
<keyword evidence="7" id="KW-0328">Glycosyltransferase</keyword>
<dbReference type="EC" id="2.4.-.-" evidence="7"/>
<dbReference type="Gene3D" id="3.90.550.10">
    <property type="entry name" value="Spore Coat Polysaccharide Biosynthesis Protein SpsA, Chain A"/>
    <property type="match status" value="1"/>
</dbReference>
<proteinExistence type="predicted"/>
<dbReference type="GO" id="GO:0016757">
    <property type="term" value="F:glycosyltransferase activity"/>
    <property type="evidence" value="ECO:0007669"/>
    <property type="project" value="UniProtKB-KW"/>
</dbReference>
<dbReference type="Pfam" id="PF13641">
    <property type="entry name" value="Glyco_tranf_2_3"/>
    <property type="match status" value="1"/>
</dbReference>
<dbReference type="RefSeq" id="WP_312742718.1">
    <property type="nucleotide sequence ID" value="NZ_CP116968.1"/>
</dbReference>
<feature type="transmembrane region" description="Helical" evidence="6">
    <location>
        <begin position="467"/>
        <end position="487"/>
    </location>
</feature>
<evidence type="ECO:0000256" key="3">
    <source>
        <dbReference type="ARBA" id="ARBA00022692"/>
    </source>
</evidence>